<evidence type="ECO:0008006" key="4">
    <source>
        <dbReference type="Google" id="ProtNLM"/>
    </source>
</evidence>
<evidence type="ECO:0000313" key="3">
    <source>
        <dbReference type="Proteomes" id="UP001146015"/>
    </source>
</evidence>
<reference evidence="2" key="1">
    <citation type="submission" date="2022-11" db="EMBL/GenBank/DDBJ databases">
        <title>Biodiversity and phylogenetic relationships of bacteria.</title>
        <authorList>
            <person name="Machado R.A.R."/>
            <person name="Bhat A."/>
            <person name="Loulou A."/>
            <person name="Kallel S."/>
        </authorList>
    </citation>
    <scope>NUCLEOTIDE SEQUENCE</scope>
    <source>
        <strain evidence="2">E-TC7</strain>
    </source>
</reference>
<dbReference type="Proteomes" id="UP001146015">
    <property type="component" value="Unassembled WGS sequence"/>
</dbReference>
<keyword evidence="1" id="KW-0175">Coiled coil</keyword>
<evidence type="ECO:0000256" key="1">
    <source>
        <dbReference type="SAM" id="Coils"/>
    </source>
</evidence>
<gene>
    <name evidence="2" type="ORF">OSH03_20650</name>
</gene>
<proteinExistence type="predicted"/>
<dbReference type="RefSeq" id="WP_266179964.1">
    <property type="nucleotide sequence ID" value="NZ_JAPKNE010000012.1"/>
</dbReference>
<dbReference type="InterPro" id="IPR036890">
    <property type="entry name" value="HATPase_C_sf"/>
</dbReference>
<feature type="coiled-coil region" evidence="1">
    <location>
        <begin position="871"/>
        <end position="898"/>
    </location>
</feature>
<dbReference type="EMBL" id="JAPKNE010000012">
    <property type="protein sequence ID" value="MCX5576363.1"/>
    <property type="molecule type" value="Genomic_DNA"/>
</dbReference>
<organism evidence="2 3">
    <name type="scientific">Enterobacter nematophilus</name>
    <dbReference type="NCBI Taxonomy" id="2994648"/>
    <lineage>
        <taxon>Bacteria</taxon>
        <taxon>Pseudomonadati</taxon>
        <taxon>Pseudomonadota</taxon>
        <taxon>Gammaproteobacteria</taxon>
        <taxon>Enterobacterales</taxon>
        <taxon>Enterobacteriaceae</taxon>
        <taxon>Enterobacter</taxon>
    </lineage>
</organism>
<accession>A0ABT3W3K2</accession>
<sequence length="1087" mass="126985">MPHIELSDKSEAVFKYLNQCRNKNIDASYYSYENFLEIPEAKEIMDFRYKTEDYDVADVTSYGTKESTIEVYINWVTITLKYYIDDINKFIIKRNEFTNNLLSSNYDKAKENIKEIESFTGKSLWSITNHLSILYFNQEIQEYNKLSKNFLSISDELSRSYLNYESIRCNNSISPERYHFFIGKMIEELRLSGDADAESLLLYRHSFDPSFDYLDAPQIYKQTYEQRLVDLYCSFIKILSYIEVKGINIDKCQQRIISLSSLLEDREFKILSSRLFPREKITTDDLQRVYDIISDHYLTENYDSVISTSEKTLTKTPTFSVIYIPYIKSLLVKGEKSNLKGLIGNITNSILNLYQEDNFEQRIEDINKCYHVLLHNPWAQIFSCIISEFDGSDCSNIPTKFNYVDNTSLYYNKFSLRENNQDYYQKSNIPEWRKNKYLAELNYYKKDYSTSLNFYESINSKHNEQVKSKIIQCLFHLDQKDHAIEKSCIELLNGKNPKSLPLVLLARHIYTDSKYSTDNKALLNKAIILHYYNTYYNNEYVQTLSNICENYLENLDIYEVDQITHLSNIDTFMLEKILTLDVLDGISSIIENDVDLLKCRLQINREILNNKSNHTKDELNKAIEEIRYLFYKTVVEVCSIEAGEGKIHVDKAALKNKILGDLSKLFNNITSEEDREIEFDINEDVTIADSNETLSYYTSDKSFINKTLDLLYFLFSSYSIDKLYGLDQSLNMGIRHGGLVNLLWSPLKNNNLAALKSNDNAFQPNPIWRNLFGYHKESVLVKVDSALVDFNKRMHKLINSIKSKVNVNMGEFESSDKWFNYIPDFDLQLSIATKIDSYTPETLLDEIFMYLDEHSDSILENIRANYIPELENLIMNEIEQLESELNSLKINFINLKRAISKSKVDMKDSLDILYKWFTWSGESKTSFDMKAAMDKAISAVEQFHSWMNITLIQKNESDTQFKGKYFTDTVMILTLLFENAVKHSNFKDSCHINIHVYESGAKININVSNKINEPLNSDEQKIIYDINEDLERNIIDNSTKDNGSGLYKVKKILTHHLKTDSKVYISCKDTDFNVFISFSKTGNIIHE</sequence>
<evidence type="ECO:0000313" key="2">
    <source>
        <dbReference type="EMBL" id="MCX5576363.1"/>
    </source>
</evidence>
<name>A0ABT3W3K2_9ENTR</name>
<protein>
    <recommendedName>
        <fullName evidence="4">ATP-binding protein</fullName>
    </recommendedName>
</protein>
<keyword evidence="3" id="KW-1185">Reference proteome</keyword>
<dbReference type="Gene3D" id="3.30.565.10">
    <property type="entry name" value="Histidine kinase-like ATPase, C-terminal domain"/>
    <property type="match status" value="1"/>
</dbReference>
<comment type="caution">
    <text evidence="2">The sequence shown here is derived from an EMBL/GenBank/DDBJ whole genome shotgun (WGS) entry which is preliminary data.</text>
</comment>